<reference evidence="2" key="1">
    <citation type="submission" date="2021-09" db="EMBL/GenBank/DDBJ databases">
        <title>Genome analysis of Fictibacillus sp. KIGAM418 isolated from marine sediment.</title>
        <authorList>
            <person name="Seo M.-J."/>
            <person name="Cho E.-S."/>
            <person name="Hwang C.Y."/>
        </authorList>
    </citation>
    <scope>NUCLEOTIDE SEQUENCE</scope>
    <source>
        <strain evidence="2">KIGAM418</strain>
    </source>
</reference>
<keyword evidence="3" id="KW-1185">Reference proteome</keyword>
<name>A0A9X1XC67_9BACL</name>
<feature type="transmembrane region" description="Helical" evidence="1">
    <location>
        <begin position="5"/>
        <end position="24"/>
    </location>
</feature>
<sequence length="118" mass="13308">MTSLIIKLIAIPIVLFVAAFFFPGVHFESYWQIIVVGMTLAILGVAVEYFVLRKGALWISVFIDVAVSGIIFYYASNFQWEASVTWFGALLTSVFLGILEFFTHRYLLASHKAHSEPI</sequence>
<dbReference type="Proteomes" id="UP001139011">
    <property type="component" value="Unassembled WGS sequence"/>
</dbReference>
<comment type="caution">
    <text evidence="2">The sequence shown here is derived from an EMBL/GenBank/DDBJ whole genome shotgun (WGS) entry which is preliminary data.</text>
</comment>
<keyword evidence="1" id="KW-0812">Transmembrane</keyword>
<dbReference type="EMBL" id="JAIWJX010000002">
    <property type="protein sequence ID" value="MCK6257461.1"/>
    <property type="molecule type" value="Genomic_DNA"/>
</dbReference>
<keyword evidence="1" id="KW-1133">Transmembrane helix</keyword>
<dbReference type="InterPro" id="IPR019649">
    <property type="entry name" value="DUF2512"/>
</dbReference>
<proteinExistence type="predicted"/>
<evidence type="ECO:0000256" key="1">
    <source>
        <dbReference type="SAM" id="Phobius"/>
    </source>
</evidence>
<organism evidence="2 3">
    <name type="scientific">Fictibacillus marinisediminis</name>
    <dbReference type="NCBI Taxonomy" id="2878389"/>
    <lineage>
        <taxon>Bacteria</taxon>
        <taxon>Bacillati</taxon>
        <taxon>Bacillota</taxon>
        <taxon>Bacilli</taxon>
        <taxon>Bacillales</taxon>
        <taxon>Fictibacillaceae</taxon>
        <taxon>Fictibacillus</taxon>
    </lineage>
</organism>
<dbReference type="RefSeq" id="WP_248252953.1">
    <property type="nucleotide sequence ID" value="NZ_JAIWJX010000002.1"/>
</dbReference>
<feature type="transmembrane region" description="Helical" evidence="1">
    <location>
        <begin position="30"/>
        <end position="50"/>
    </location>
</feature>
<evidence type="ECO:0000313" key="3">
    <source>
        <dbReference type="Proteomes" id="UP001139011"/>
    </source>
</evidence>
<gene>
    <name evidence="2" type="ORF">LCY76_12760</name>
</gene>
<feature type="transmembrane region" description="Helical" evidence="1">
    <location>
        <begin position="57"/>
        <end position="76"/>
    </location>
</feature>
<keyword evidence="1" id="KW-0472">Membrane</keyword>
<dbReference type="Pfam" id="PF10710">
    <property type="entry name" value="DUF2512"/>
    <property type="match status" value="1"/>
</dbReference>
<protein>
    <submittedName>
        <fullName evidence="2">DUF2512 family protein</fullName>
    </submittedName>
</protein>
<accession>A0A9X1XC67</accession>
<feature type="transmembrane region" description="Helical" evidence="1">
    <location>
        <begin position="82"/>
        <end position="102"/>
    </location>
</feature>
<evidence type="ECO:0000313" key="2">
    <source>
        <dbReference type="EMBL" id="MCK6257461.1"/>
    </source>
</evidence>
<dbReference type="AlphaFoldDB" id="A0A9X1XC67"/>